<dbReference type="GO" id="GO:0008270">
    <property type="term" value="F:zinc ion binding"/>
    <property type="evidence" value="ECO:0007669"/>
    <property type="project" value="InterPro"/>
</dbReference>
<dbReference type="PANTHER" id="PTHR47256">
    <property type="entry name" value="ZN(II)2CYS6 TRANSCRIPTION FACTOR (EUROFUNG)-RELATED"/>
    <property type="match status" value="1"/>
</dbReference>
<feature type="domain" description="Zn(2)-C6 fungal-type" evidence="6">
    <location>
        <begin position="42"/>
        <end position="84"/>
    </location>
</feature>
<feature type="region of interest" description="Disordered" evidence="5">
    <location>
        <begin position="1"/>
        <end position="38"/>
    </location>
</feature>
<keyword evidence="8" id="KW-1185">Reference proteome</keyword>
<name>A0A9W9VQS6_9EURO</name>
<proteinExistence type="predicted"/>
<dbReference type="Pfam" id="PF00172">
    <property type="entry name" value="Zn_clus"/>
    <property type="match status" value="1"/>
</dbReference>
<organism evidence="7 8">
    <name type="scientific">Penicillium cosmopolitanum</name>
    <dbReference type="NCBI Taxonomy" id="1131564"/>
    <lineage>
        <taxon>Eukaryota</taxon>
        <taxon>Fungi</taxon>
        <taxon>Dikarya</taxon>
        <taxon>Ascomycota</taxon>
        <taxon>Pezizomycotina</taxon>
        <taxon>Eurotiomycetes</taxon>
        <taxon>Eurotiomycetidae</taxon>
        <taxon>Eurotiales</taxon>
        <taxon>Aspergillaceae</taxon>
        <taxon>Penicillium</taxon>
    </lineage>
</organism>
<evidence type="ECO:0000256" key="4">
    <source>
        <dbReference type="ARBA" id="ARBA00023242"/>
    </source>
</evidence>
<evidence type="ECO:0000313" key="7">
    <source>
        <dbReference type="EMBL" id="KAJ5387616.1"/>
    </source>
</evidence>
<evidence type="ECO:0000256" key="2">
    <source>
        <dbReference type="ARBA" id="ARBA00023125"/>
    </source>
</evidence>
<dbReference type="Gene3D" id="4.10.240.10">
    <property type="entry name" value="Zn(2)-C6 fungal-type DNA-binding domain"/>
    <property type="match status" value="1"/>
</dbReference>
<accession>A0A9W9VQS6</accession>
<dbReference type="InterPro" id="IPR001138">
    <property type="entry name" value="Zn2Cys6_DnaBD"/>
</dbReference>
<reference evidence="7" key="1">
    <citation type="submission" date="2022-12" db="EMBL/GenBank/DDBJ databases">
        <authorList>
            <person name="Petersen C."/>
        </authorList>
    </citation>
    <scope>NUCLEOTIDE SEQUENCE</scope>
    <source>
        <strain evidence="7">IBT 29677</strain>
    </source>
</reference>
<reference evidence="7" key="2">
    <citation type="journal article" date="2023" name="IMA Fungus">
        <title>Comparative genomic study of the Penicillium genus elucidates a diverse pangenome and 15 lateral gene transfer events.</title>
        <authorList>
            <person name="Petersen C."/>
            <person name="Sorensen T."/>
            <person name="Nielsen M.R."/>
            <person name="Sondergaard T.E."/>
            <person name="Sorensen J.L."/>
            <person name="Fitzpatrick D.A."/>
            <person name="Frisvad J.C."/>
            <person name="Nielsen K.L."/>
        </authorList>
    </citation>
    <scope>NUCLEOTIDE SEQUENCE</scope>
    <source>
        <strain evidence="7">IBT 29677</strain>
    </source>
</reference>
<protein>
    <recommendedName>
        <fullName evidence="6">Zn(2)-C6 fungal-type domain-containing protein</fullName>
    </recommendedName>
</protein>
<keyword evidence="2" id="KW-0238">DNA-binding</keyword>
<evidence type="ECO:0000256" key="3">
    <source>
        <dbReference type="ARBA" id="ARBA00023163"/>
    </source>
</evidence>
<dbReference type="InterPro" id="IPR036864">
    <property type="entry name" value="Zn2-C6_fun-type_DNA-bd_sf"/>
</dbReference>
<keyword evidence="1" id="KW-0805">Transcription regulation</keyword>
<dbReference type="AlphaFoldDB" id="A0A9W9VQS6"/>
<dbReference type="PANTHER" id="PTHR47256:SF1">
    <property type="entry name" value="ZN(II)2CYS6 TRANSCRIPTION FACTOR (EUROFUNG)"/>
    <property type="match status" value="1"/>
</dbReference>
<dbReference type="InterPro" id="IPR053187">
    <property type="entry name" value="Notoamide_regulator"/>
</dbReference>
<dbReference type="GeneID" id="81373774"/>
<evidence type="ECO:0000259" key="6">
    <source>
        <dbReference type="SMART" id="SM00066"/>
    </source>
</evidence>
<keyword evidence="4" id="KW-0539">Nucleus</keyword>
<dbReference type="EMBL" id="JAPZBU010000009">
    <property type="protein sequence ID" value="KAJ5387616.1"/>
    <property type="molecule type" value="Genomic_DNA"/>
</dbReference>
<sequence>MGDVGRAFRTIAPRTIPPGGGPGGERPLGGGASVSPEEAKMKRASTACKECQKRRNRCTGMPCTECVTHGRDCVTDELSDKRRKASARRTQEELNDTRSILESLLRLIRIGDAASLQSMVQTVRGGADLDEIRNFLDQVLPAQSSAQNNILNPQHPHHGIDPNMMDPNMRDFFGPNSQ</sequence>
<gene>
    <name evidence="7" type="ORF">N7509_010157</name>
</gene>
<evidence type="ECO:0000256" key="5">
    <source>
        <dbReference type="SAM" id="MobiDB-lite"/>
    </source>
</evidence>
<evidence type="ECO:0000256" key="1">
    <source>
        <dbReference type="ARBA" id="ARBA00023015"/>
    </source>
</evidence>
<comment type="caution">
    <text evidence="7">The sequence shown here is derived from an EMBL/GenBank/DDBJ whole genome shotgun (WGS) entry which is preliminary data.</text>
</comment>
<dbReference type="Proteomes" id="UP001147747">
    <property type="component" value="Unassembled WGS sequence"/>
</dbReference>
<dbReference type="CDD" id="cd00067">
    <property type="entry name" value="GAL4"/>
    <property type="match status" value="1"/>
</dbReference>
<evidence type="ECO:0000313" key="8">
    <source>
        <dbReference type="Proteomes" id="UP001147747"/>
    </source>
</evidence>
<feature type="compositionally biased region" description="Gly residues" evidence="5">
    <location>
        <begin position="21"/>
        <end position="32"/>
    </location>
</feature>
<keyword evidence="3" id="KW-0804">Transcription</keyword>
<dbReference type="GO" id="GO:0000981">
    <property type="term" value="F:DNA-binding transcription factor activity, RNA polymerase II-specific"/>
    <property type="evidence" value="ECO:0007669"/>
    <property type="project" value="InterPro"/>
</dbReference>
<dbReference type="RefSeq" id="XP_056485414.1">
    <property type="nucleotide sequence ID" value="XM_056634794.1"/>
</dbReference>
<dbReference type="GO" id="GO:0003677">
    <property type="term" value="F:DNA binding"/>
    <property type="evidence" value="ECO:0007669"/>
    <property type="project" value="UniProtKB-KW"/>
</dbReference>
<dbReference type="SMART" id="SM00066">
    <property type="entry name" value="GAL4"/>
    <property type="match status" value="1"/>
</dbReference>
<dbReference type="SUPFAM" id="SSF57701">
    <property type="entry name" value="Zn2/Cys6 DNA-binding domain"/>
    <property type="match status" value="1"/>
</dbReference>
<dbReference type="OrthoDB" id="4356994at2759"/>